<reference evidence="1 2" key="1">
    <citation type="journal article" date="2018" name="Sci. Rep.">
        <title>Comparative analysis of the Pocillopora damicornis genome highlights role of immune system in coral evolution.</title>
        <authorList>
            <person name="Cunning R."/>
            <person name="Bay R.A."/>
            <person name="Gillette P."/>
            <person name="Baker A.C."/>
            <person name="Traylor-Knowles N."/>
        </authorList>
    </citation>
    <scope>NUCLEOTIDE SEQUENCE [LARGE SCALE GENOMIC DNA]</scope>
    <source>
        <strain evidence="1">RSMAS</strain>
        <tissue evidence="1">Whole animal</tissue>
    </source>
</reference>
<gene>
    <name evidence="1" type="ORF">pdam_00003879</name>
</gene>
<protein>
    <submittedName>
        <fullName evidence="1">Uncharacterized protein</fullName>
    </submittedName>
</protein>
<accession>A0A3M6U5X7</accession>
<dbReference type="EMBL" id="RCHS01002172">
    <property type="protein sequence ID" value="RMX49093.1"/>
    <property type="molecule type" value="Genomic_DNA"/>
</dbReference>
<name>A0A3M6U5X7_POCDA</name>
<sequence length="106" mass="12071">MRDDARDITDETNESIVMNPKKTQAVSPKIQLSLIMVTTVIGMFNMDTSKSANARLRRKPLEMVRRVLFLKSITNKMIFTKTDATHITTRMVASMIALDLSVIFEH</sequence>
<comment type="caution">
    <text evidence="1">The sequence shown here is derived from an EMBL/GenBank/DDBJ whole genome shotgun (WGS) entry which is preliminary data.</text>
</comment>
<organism evidence="1 2">
    <name type="scientific">Pocillopora damicornis</name>
    <name type="common">Cauliflower coral</name>
    <name type="synonym">Millepora damicornis</name>
    <dbReference type="NCBI Taxonomy" id="46731"/>
    <lineage>
        <taxon>Eukaryota</taxon>
        <taxon>Metazoa</taxon>
        <taxon>Cnidaria</taxon>
        <taxon>Anthozoa</taxon>
        <taxon>Hexacorallia</taxon>
        <taxon>Scleractinia</taxon>
        <taxon>Astrocoeniina</taxon>
        <taxon>Pocilloporidae</taxon>
        <taxon>Pocillopora</taxon>
    </lineage>
</organism>
<evidence type="ECO:0000313" key="2">
    <source>
        <dbReference type="Proteomes" id="UP000275408"/>
    </source>
</evidence>
<proteinExistence type="predicted"/>
<keyword evidence="2" id="KW-1185">Reference proteome</keyword>
<dbReference type="Proteomes" id="UP000275408">
    <property type="component" value="Unassembled WGS sequence"/>
</dbReference>
<evidence type="ECO:0000313" key="1">
    <source>
        <dbReference type="EMBL" id="RMX49093.1"/>
    </source>
</evidence>
<dbReference type="AlphaFoldDB" id="A0A3M6U5X7"/>